<dbReference type="Gene3D" id="3.40.50.300">
    <property type="entry name" value="P-loop containing nucleotide triphosphate hydrolases"/>
    <property type="match status" value="1"/>
</dbReference>
<accession>A0A8J8CGR4</accession>
<reference evidence="5" key="1">
    <citation type="submission" date="2019-12" db="EMBL/GenBank/DDBJ databases">
        <title>High-Quality draft genome sequences of three cyanobacteria isolated from the limestone walls of the Old Cathedral of Coimbra.</title>
        <authorList>
            <person name="Tiago I."/>
            <person name="Soares F."/>
            <person name="Portugal A."/>
        </authorList>
    </citation>
    <scope>NUCLEOTIDE SEQUENCE</scope>
    <source>
        <strain evidence="5">A</strain>
    </source>
</reference>
<keyword evidence="3 5" id="KW-0418">Kinase</keyword>
<dbReference type="HAMAP" id="MF_00376">
    <property type="entry name" value="Dephospho_CoA_kinase"/>
    <property type="match status" value="1"/>
</dbReference>
<dbReference type="UniPathway" id="UPA00241">
    <property type="reaction ID" value="UER00356"/>
</dbReference>
<dbReference type="AlphaFoldDB" id="A0A8J8CGR4"/>
<dbReference type="Proteomes" id="UP000646053">
    <property type="component" value="Unassembled WGS sequence"/>
</dbReference>
<dbReference type="GO" id="GO:0015937">
    <property type="term" value="P:coenzyme A biosynthetic process"/>
    <property type="evidence" value="ECO:0007669"/>
    <property type="project" value="UniProtKB-UniRule"/>
</dbReference>
<dbReference type="RefSeq" id="WP_162421534.1">
    <property type="nucleotide sequence ID" value="NZ_WVIE01000002.1"/>
</dbReference>
<dbReference type="EMBL" id="WVIE01000002">
    <property type="protein sequence ID" value="NDJ16008.1"/>
    <property type="molecule type" value="Genomic_DNA"/>
</dbReference>
<keyword evidence="3 5" id="KW-0808">Transferase</keyword>
<feature type="binding site" evidence="3">
    <location>
        <begin position="17"/>
        <end position="22"/>
    </location>
    <ligand>
        <name>ATP</name>
        <dbReference type="ChEBI" id="CHEBI:30616"/>
    </ligand>
</feature>
<keyword evidence="1 3" id="KW-0547">Nucleotide-binding</keyword>
<gene>
    <name evidence="3" type="primary">coaE</name>
    <name evidence="5" type="ORF">GS601_01690</name>
</gene>
<dbReference type="NCBIfam" id="TIGR00152">
    <property type="entry name" value="dephospho-CoA kinase"/>
    <property type="match status" value="1"/>
</dbReference>
<organism evidence="5 6">
    <name type="scientific">Myxacorys almedinensis A</name>
    <dbReference type="NCBI Taxonomy" id="2690445"/>
    <lineage>
        <taxon>Bacteria</taxon>
        <taxon>Bacillati</taxon>
        <taxon>Cyanobacteriota</taxon>
        <taxon>Cyanophyceae</taxon>
        <taxon>Leptolyngbyales</taxon>
        <taxon>Leptolyngbyaceae</taxon>
        <taxon>Myxacorys</taxon>
        <taxon>Myxacorys almedinensis</taxon>
    </lineage>
</organism>
<evidence type="ECO:0000256" key="3">
    <source>
        <dbReference type="HAMAP-Rule" id="MF_00376"/>
    </source>
</evidence>
<comment type="caution">
    <text evidence="5">The sequence shown here is derived from an EMBL/GenBank/DDBJ whole genome shotgun (WGS) entry which is preliminary data.</text>
</comment>
<protein>
    <recommendedName>
        <fullName evidence="3 4">Dephospho-CoA kinase</fullName>
        <ecNumber evidence="3 4">2.7.1.24</ecNumber>
    </recommendedName>
    <alternativeName>
        <fullName evidence="3">Dephosphocoenzyme A kinase</fullName>
    </alternativeName>
</protein>
<evidence type="ECO:0000313" key="5">
    <source>
        <dbReference type="EMBL" id="NDJ16008.1"/>
    </source>
</evidence>
<keyword evidence="2 3" id="KW-0067">ATP-binding</keyword>
<comment type="similarity">
    <text evidence="3">Belongs to the CoaE family.</text>
</comment>
<name>A0A8J8CGR4_9CYAN</name>
<sequence>MTEKPNPRIIGLTGGIGMGKTTVSTYLANRYLLPILDADHYARAAVQPGTPILAAIRDRYGTPILHPDGNLNRRRLGDIIFQNATERTWLESHIHPYVRQAMTRDLSELCKASQTDSPKPEATIVLVIPLLFEAGLTDLVDEIWVVYTSDDQQIQRLIERETLTSEQARDRIKSQMPIQEKCDRAHVILDNSSTVAALLKQVDHALHTQFHPH</sequence>
<evidence type="ECO:0000256" key="1">
    <source>
        <dbReference type="ARBA" id="ARBA00022741"/>
    </source>
</evidence>
<keyword evidence="3" id="KW-0173">Coenzyme A biosynthesis</keyword>
<proteinExistence type="inferred from homology"/>
<dbReference type="CDD" id="cd02022">
    <property type="entry name" value="DPCK"/>
    <property type="match status" value="1"/>
</dbReference>
<evidence type="ECO:0000313" key="6">
    <source>
        <dbReference type="Proteomes" id="UP000646053"/>
    </source>
</evidence>
<comment type="subcellular location">
    <subcellularLocation>
        <location evidence="3">Cytoplasm</location>
    </subcellularLocation>
</comment>
<dbReference type="Pfam" id="PF01121">
    <property type="entry name" value="CoaE"/>
    <property type="match status" value="1"/>
</dbReference>
<comment type="catalytic activity">
    <reaction evidence="3">
        <text>3'-dephospho-CoA + ATP = ADP + CoA + H(+)</text>
        <dbReference type="Rhea" id="RHEA:18245"/>
        <dbReference type="ChEBI" id="CHEBI:15378"/>
        <dbReference type="ChEBI" id="CHEBI:30616"/>
        <dbReference type="ChEBI" id="CHEBI:57287"/>
        <dbReference type="ChEBI" id="CHEBI:57328"/>
        <dbReference type="ChEBI" id="CHEBI:456216"/>
        <dbReference type="EC" id="2.7.1.24"/>
    </reaction>
</comment>
<comment type="pathway">
    <text evidence="3">Cofactor biosynthesis; coenzyme A biosynthesis; CoA from (R)-pantothenate: step 5/5.</text>
</comment>
<keyword evidence="3" id="KW-0963">Cytoplasm</keyword>
<evidence type="ECO:0000256" key="2">
    <source>
        <dbReference type="ARBA" id="ARBA00022840"/>
    </source>
</evidence>
<dbReference type="PROSITE" id="PS51219">
    <property type="entry name" value="DPCK"/>
    <property type="match status" value="1"/>
</dbReference>
<dbReference type="GO" id="GO:0005737">
    <property type="term" value="C:cytoplasm"/>
    <property type="evidence" value="ECO:0007669"/>
    <property type="project" value="UniProtKB-SubCell"/>
</dbReference>
<dbReference type="PANTHER" id="PTHR10695:SF46">
    <property type="entry name" value="BIFUNCTIONAL COENZYME A SYNTHASE-RELATED"/>
    <property type="match status" value="1"/>
</dbReference>
<dbReference type="InterPro" id="IPR001977">
    <property type="entry name" value="Depp_CoAkinase"/>
</dbReference>
<dbReference type="GO" id="GO:0004140">
    <property type="term" value="F:dephospho-CoA kinase activity"/>
    <property type="evidence" value="ECO:0007669"/>
    <property type="project" value="UniProtKB-UniRule"/>
</dbReference>
<dbReference type="SUPFAM" id="SSF52540">
    <property type="entry name" value="P-loop containing nucleoside triphosphate hydrolases"/>
    <property type="match status" value="1"/>
</dbReference>
<keyword evidence="6" id="KW-1185">Reference proteome</keyword>
<comment type="function">
    <text evidence="3">Catalyzes the phosphorylation of the 3'-hydroxyl group of dephosphocoenzyme A to form coenzyme A.</text>
</comment>
<dbReference type="PANTHER" id="PTHR10695">
    <property type="entry name" value="DEPHOSPHO-COA KINASE-RELATED"/>
    <property type="match status" value="1"/>
</dbReference>
<dbReference type="EC" id="2.7.1.24" evidence="3 4"/>
<dbReference type="GO" id="GO:0005524">
    <property type="term" value="F:ATP binding"/>
    <property type="evidence" value="ECO:0007669"/>
    <property type="project" value="UniProtKB-UniRule"/>
</dbReference>
<dbReference type="InterPro" id="IPR027417">
    <property type="entry name" value="P-loop_NTPase"/>
</dbReference>
<evidence type="ECO:0000256" key="4">
    <source>
        <dbReference type="NCBIfam" id="TIGR00152"/>
    </source>
</evidence>